<feature type="region of interest" description="Disordered" evidence="1">
    <location>
        <begin position="124"/>
        <end position="181"/>
    </location>
</feature>
<dbReference type="Gene3D" id="3.40.50.410">
    <property type="entry name" value="von Willebrand factor, type A domain"/>
    <property type="match status" value="1"/>
</dbReference>
<name>A0A2T7PLJ4_POMCA</name>
<evidence type="ECO:0000313" key="5">
    <source>
        <dbReference type="EMBL" id="PVD34303.1"/>
    </source>
</evidence>
<evidence type="ECO:0000259" key="3">
    <source>
        <dbReference type="PROSITE" id="PS50918"/>
    </source>
</evidence>
<dbReference type="OrthoDB" id="6161243at2759"/>
<keyword evidence="6" id="KW-1185">Reference proteome</keyword>
<dbReference type="InterPro" id="IPR004170">
    <property type="entry name" value="WWE_dom"/>
</dbReference>
<evidence type="ECO:0008006" key="7">
    <source>
        <dbReference type="Google" id="ProtNLM"/>
    </source>
</evidence>
<dbReference type="InterPro" id="IPR002035">
    <property type="entry name" value="VWF_A"/>
</dbReference>
<dbReference type="SUPFAM" id="SSF117839">
    <property type="entry name" value="WWE domain"/>
    <property type="match status" value="1"/>
</dbReference>
<evidence type="ECO:0000259" key="2">
    <source>
        <dbReference type="PROSITE" id="PS50234"/>
    </source>
</evidence>
<dbReference type="PROSITE" id="PS51416">
    <property type="entry name" value="MIB_HERC2"/>
    <property type="match status" value="1"/>
</dbReference>
<dbReference type="InterPro" id="IPR010606">
    <property type="entry name" value="Mib_Herc2"/>
</dbReference>
<dbReference type="SUPFAM" id="SSF159034">
    <property type="entry name" value="Mib/herc2 domain-like"/>
    <property type="match status" value="1"/>
</dbReference>
<dbReference type="EMBL" id="PZQS01000003">
    <property type="protein sequence ID" value="PVD34303.1"/>
    <property type="molecule type" value="Genomic_DNA"/>
</dbReference>
<feature type="domain" description="VWFA" evidence="2">
    <location>
        <begin position="195"/>
        <end position="410"/>
    </location>
</feature>
<feature type="domain" description="WWE" evidence="3">
    <location>
        <begin position="565"/>
        <end position="626"/>
    </location>
</feature>
<dbReference type="InterPro" id="IPR036465">
    <property type="entry name" value="vWFA_dom_sf"/>
</dbReference>
<dbReference type="GO" id="GO:0004842">
    <property type="term" value="F:ubiquitin-protein transferase activity"/>
    <property type="evidence" value="ECO:0007669"/>
    <property type="project" value="InterPro"/>
</dbReference>
<accession>A0A2T7PLJ4</accession>
<sequence length="626" mass="70649">MTSVLCEETKLTHGLLENILKELQGQNLITYNRTYSIPDNKTLSEDCHYRDVGKKLAMCDPLEKYYRDGREFSTEQHSQNAESREVSATTVAVNQSLSENGAFESFQQSESILDSRETYGSHITDGVVNSLPTAQNNPLERGTGNKEGTSLKVASCAAPKGEDPLLSSKDPAEASIPEPSLQCYPLSSPRARSYDTVLCLDTSESMHEGGAFQQMVNIVNQFVDGVEDVVNESGSEENISVVTLEARPTLHSILPMIFLVSEMPLLIGFFFPERIEVGGSSPFYDAFLVALAALEKKGGIISLSGEYEIRPRIIFISDGHATGYEKHSAWDRPRDPANVRARLIRLLSDLKPSESSSLPHPIVFVPVGTKADRNFMSSLATLNGSTMVEPENITSLCRYFKIEEEVIEKVQLELEKSGQKKRSDGKPTDFYNVFEDTEGVMSGDRLPLGTRVTKGPDWTWGNQGGGGPGTVVQHENKKHPYTWVWWDTGEYNRYPYGPDMGFHIWKTEEYPRIKLMHDPLDIGMIVKKGHSLENLETIRNATKGVIIRRSQDRKRLKRLRKMWMQEEDDAMNGDKKRVWQWKDESGNWRLYPEDLAERIEKEFSRRHDGTLAFTRGGKKFVLNSFK</sequence>
<evidence type="ECO:0000256" key="1">
    <source>
        <dbReference type="SAM" id="MobiDB-lite"/>
    </source>
</evidence>
<dbReference type="InterPro" id="IPR037252">
    <property type="entry name" value="Mib_Herc2_sf"/>
</dbReference>
<feature type="domain" description="MIB/HERC2" evidence="4">
    <location>
        <begin position="438"/>
        <end position="511"/>
    </location>
</feature>
<gene>
    <name evidence="5" type="ORF">C0Q70_05574</name>
</gene>
<dbReference type="CDD" id="cd00198">
    <property type="entry name" value="vWFA"/>
    <property type="match status" value="1"/>
</dbReference>
<dbReference type="PROSITE" id="PS50918">
    <property type="entry name" value="WWE"/>
    <property type="match status" value="1"/>
</dbReference>
<dbReference type="AlphaFoldDB" id="A0A2T7PLJ4"/>
<dbReference type="GO" id="GO:0046872">
    <property type="term" value="F:metal ion binding"/>
    <property type="evidence" value="ECO:0007669"/>
    <property type="project" value="InterPro"/>
</dbReference>
<evidence type="ECO:0000313" key="6">
    <source>
        <dbReference type="Proteomes" id="UP000245119"/>
    </source>
</evidence>
<reference evidence="5 6" key="1">
    <citation type="submission" date="2018-04" db="EMBL/GenBank/DDBJ databases">
        <title>The genome of golden apple snail Pomacea canaliculata provides insight into stress tolerance and invasive adaptation.</title>
        <authorList>
            <person name="Liu C."/>
            <person name="Liu B."/>
            <person name="Ren Y."/>
            <person name="Zhang Y."/>
            <person name="Wang H."/>
            <person name="Li S."/>
            <person name="Jiang F."/>
            <person name="Yin L."/>
            <person name="Zhang G."/>
            <person name="Qian W."/>
            <person name="Fan W."/>
        </authorList>
    </citation>
    <scope>NUCLEOTIDE SEQUENCE [LARGE SCALE GENOMIC DNA]</scope>
    <source>
        <strain evidence="5">SZHN2017</strain>
        <tissue evidence="5">Muscle</tissue>
    </source>
</reference>
<organism evidence="5 6">
    <name type="scientific">Pomacea canaliculata</name>
    <name type="common">Golden apple snail</name>
    <dbReference type="NCBI Taxonomy" id="400727"/>
    <lineage>
        <taxon>Eukaryota</taxon>
        <taxon>Metazoa</taxon>
        <taxon>Spiralia</taxon>
        <taxon>Lophotrochozoa</taxon>
        <taxon>Mollusca</taxon>
        <taxon>Gastropoda</taxon>
        <taxon>Caenogastropoda</taxon>
        <taxon>Architaenioglossa</taxon>
        <taxon>Ampullarioidea</taxon>
        <taxon>Ampullariidae</taxon>
        <taxon>Pomacea</taxon>
    </lineage>
</organism>
<dbReference type="InterPro" id="IPR037197">
    <property type="entry name" value="WWE_dom_sf"/>
</dbReference>
<dbReference type="SUPFAM" id="SSF53300">
    <property type="entry name" value="vWA-like"/>
    <property type="match status" value="1"/>
</dbReference>
<proteinExistence type="predicted"/>
<dbReference type="Proteomes" id="UP000245119">
    <property type="component" value="Linkage Group LG3"/>
</dbReference>
<protein>
    <recommendedName>
        <fullName evidence="7">VWFA domain-containing protein</fullName>
    </recommendedName>
</protein>
<dbReference type="Gene3D" id="2.30.30.40">
    <property type="entry name" value="SH3 Domains"/>
    <property type="match status" value="1"/>
</dbReference>
<comment type="caution">
    <text evidence="5">The sequence shown here is derived from an EMBL/GenBank/DDBJ whole genome shotgun (WGS) entry which is preliminary data.</text>
</comment>
<dbReference type="PROSITE" id="PS50234">
    <property type="entry name" value="VWFA"/>
    <property type="match status" value="1"/>
</dbReference>
<dbReference type="Gene3D" id="3.30.720.50">
    <property type="match status" value="1"/>
</dbReference>
<dbReference type="GO" id="GO:0016567">
    <property type="term" value="P:protein ubiquitination"/>
    <property type="evidence" value="ECO:0007669"/>
    <property type="project" value="InterPro"/>
</dbReference>
<evidence type="ECO:0000259" key="4">
    <source>
        <dbReference type="PROSITE" id="PS51416"/>
    </source>
</evidence>
<dbReference type="Pfam" id="PF02825">
    <property type="entry name" value="WWE"/>
    <property type="match status" value="1"/>
</dbReference>